<dbReference type="GeneID" id="63715488"/>
<keyword evidence="4" id="KW-1185">Reference proteome</keyword>
<dbReference type="GO" id="GO:0030687">
    <property type="term" value="C:preribosome, large subunit precursor"/>
    <property type="evidence" value="ECO:0007669"/>
    <property type="project" value="TreeGrafter"/>
</dbReference>
<feature type="region of interest" description="Disordered" evidence="1">
    <location>
        <begin position="51"/>
        <end position="72"/>
    </location>
</feature>
<evidence type="ECO:0000259" key="2">
    <source>
        <dbReference type="Pfam" id="PF12756"/>
    </source>
</evidence>
<protein>
    <recommendedName>
        <fullName evidence="2">ZN622/Rei1/Reh1 zinc finger C2H2-type domain-containing protein</fullName>
    </recommendedName>
</protein>
<dbReference type="STRING" id="98403.A0A151GXE0"/>
<feature type="compositionally biased region" description="Basic and acidic residues" evidence="1">
    <location>
        <begin position="235"/>
        <end position="256"/>
    </location>
</feature>
<dbReference type="PANTHER" id="PTHR13182">
    <property type="entry name" value="ZINC FINGER PROTEIN 622"/>
    <property type="match status" value="1"/>
</dbReference>
<sequence length="340" mass="36723">MAETGPRTVAAPPPLCRLCQVQLHGPQMWRAHLKSNGHVYNLQLSVAAPGSIPSAPAPPPAEEATEGSGSAAAPYARIGREPDSHAAQVEDVIGSDTEDEVTVPDFAPGGCLFCARESESGTLDDSLTHMTASHGFTVPFQDFLAVDLGTIVAHLHLLIYGYRDCIYCRTHRSTVEGVQQHMVAKGHCRFDVSPETEEFYAMPQSESALLDQAESDASVPVRLPSGKLISHRKHLDTQEPRASRRATADRVSDHAAPRSATSSAAGHELVQRGGASGSGQVVRSSEAILAAQLSKLRIAGDRVQQKEADRKRGRLERANNSIMLKHYRLDSGDGRIDRRF</sequence>
<dbReference type="GO" id="GO:0042273">
    <property type="term" value="P:ribosomal large subunit biogenesis"/>
    <property type="evidence" value="ECO:0007669"/>
    <property type="project" value="TreeGrafter"/>
</dbReference>
<organism evidence="3 4">
    <name type="scientific">Drechmeria coniospora</name>
    <name type="common">Nematophagous fungus</name>
    <name type="synonym">Meria coniospora</name>
    <dbReference type="NCBI Taxonomy" id="98403"/>
    <lineage>
        <taxon>Eukaryota</taxon>
        <taxon>Fungi</taxon>
        <taxon>Dikarya</taxon>
        <taxon>Ascomycota</taxon>
        <taxon>Pezizomycotina</taxon>
        <taxon>Sordariomycetes</taxon>
        <taxon>Hypocreomycetidae</taxon>
        <taxon>Hypocreales</taxon>
        <taxon>Ophiocordycipitaceae</taxon>
        <taxon>Drechmeria</taxon>
    </lineage>
</organism>
<evidence type="ECO:0000313" key="3">
    <source>
        <dbReference type="EMBL" id="KYK61702.1"/>
    </source>
</evidence>
<dbReference type="SUPFAM" id="SSF57667">
    <property type="entry name" value="beta-beta-alpha zinc fingers"/>
    <property type="match status" value="1"/>
</dbReference>
<proteinExistence type="predicted"/>
<evidence type="ECO:0000256" key="1">
    <source>
        <dbReference type="SAM" id="MobiDB-lite"/>
    </source>
</evidence>
<feature type="domain" description="ZN622/Rei1/Reh1 zinc finger C2H2-type" evidence="2">
    <location>
        <begin position="111"/>
        <end position="204"/>
    </location>
</feature>
<dbReference type="Proteomes" id="UP000076580">
    <property type="component" value="Chromosome 01"/>
</dbReference>
<gene>
    <name evidence="3" type="ORF">DCS_02845</name>
</gene>
<dbReference type="RefSeq" id="XP_040661054.1">
    <property type="nucleotide sequence ID" value="XM_040800171.1"/>
</dbReference>
<dbReference type="InterPro" id="IPR036236">
    <property type="entry name" value="Znf_C2H2_sf"/>
</dbReference>
<feature type="region of interest" description="Disordered" evidence="1">
    <location>
        <begin position="227"/>
        <end position="280"/>
    </location>
</feature>
<dbReference type="EMBL" id="LAYC01000001">
    <property type="protein sequence ID" value="KYK61702.1"/>
    <property type="molecule type" value="Genomic_DNA"/>
</dbReference>
<dbReference type="Pfam" id="PF12756">
    <property type="entry name" value="zf-C2H2_2"/>
    <property type="match status" value="1"/>
</dbReference>
<name>A0A151GXE0_DRECN</name>
<dbReference type="PANTHER" id="PTHR13182:SF8">
    <property type="entry name" value="CYTOPLASMIC 60S SUBUNIT BIOGENESIS FACTOR ZNF622"/>
    <property type="match status" value="1"/>
</dbReference>
<dbReference type="InterPro" id="IPR041661">
    <property type="entry name" value="ZN622/Rei1/Reh1_Znf-C2H2"/>
</dbReference>
<dbReference type="AlphaFoldDB" id="A0A151GXE0"/>
<dbReference type="InterPro" id="IPR040025">
    <property type="entry name" value="Znf622/Rei1/Reh1"/>
</dbReference>
<dbReference type="InParanoid" id="A0A151GXE0"/>
<evidence type="ECO:0000313" key="4">
    <source>
        <dbReference type="Proteomes" id="UP000076580"/>
    </source>
</evidence>
<accession>A0A151GXE0</accession>
<reference evidence="3 4" key="1">
    <citation type="journal article" date="2016" name="Sci. Rep.">
        <title>Insights into Adaptations to a Near-Obligate Nematode Endoparasitic Lifestyle from the Finished Genome of Drechmeria coniospora.</title>
        <authorList>
            <person name="Zhang L."/>
            <person name="Zhou Z."/>
            <person name="Guo Q."/>
            <person name="Fokkens L."/>
            <person name="Miskei M."/>
            <person name="Pocsi I."/>
            <person name="Zhang W."/>
            <person name="Chen M."/>
            <person name="Wang L."/>
            <person name="Sun Y."/>
            <person name="Donzelli B.G."/>
            <person name="Gibson D.M."/>
            <person name="Nelson D.R."/>
            <person name="Luo J.G."/>
            <person name="Rep M."/>
            <person name="Liu H."/>
            <person name="Yang S."/>
            <person name="Wang J."/>
            <person name="Krasnoff S.B."/>
            <person name="Xu Y."/>
            <person name="Molnar I."/>
            <person name="Lin M."/>
        </authorList>
    </citation>
    <scope>NUCLEOTIDE SEQUENCE [LARGE SCALE GENOMIC DNA]</scope>
    <source>
        <strain evidence="3 4">ARSEF 6962</strain>
    </source>
</reference>
<comment type="caution">
    <text evidence="3">The sequence shown here is derived from an EMBL/GenBank/DDBJ whole genome shotgun (WGS) entry which is preliminary data.</text>
</comment>